<proteinExistence type="predicted"/>
<accession>A0ABR2GUX0</accession>
<sequence>MNDEINQESAVSDLSPYQLFTLDVRKRNQEFFKELSPIEINKRIAFQWTLMSQLERRSYYERCGIHIDKSIASKIRKLNKDSNSSNESMNSDDNRELIHEHISNHNTANDDDTQRGRRSTKEFIGSDDDVEYSTPKRRKGRRRKGFKRNNFDLHSNADNEDNYVPPRRGRGGRRRK</sequence>
<feature type="compositionally biased region" description="Basic residues" evidence="1">
    <location>
        <begin position="167"/>
        <end position="176"/>
    </location>
</feature>
<protein>
    <recommendedName>
        <fullName evidence="4">HMG box domain-containing protein</fullName>
    </recommendedName>
</protein>
<dbReference type="SUPFAM" id="SSF47095">
    <property type="entry name" value="HMG-box"/>
    <property type="match status" value="1"/>
</dbReference>
<dbReference type="EMBL" id="JAPFFF010000058">
    <property type="protein sequence ID" value="KAK8837734.1"/>
    <property type="molecule type" value="Genomic_DNA"/>
</dbReference>
<evidence type="ECO:0000313" key="3">
    <source>
        <dbReference type="Proteomes" id="UP001470230"/>
    </source>
</evidence>
<gene>
    <name evidence="2" type="ORF">M9Y10_036269</name>
</gene>
<feature type="region of interest" description="Disordered" evidence="1">
    <location>
        <begin position="103"/>
        <end position="176"/>
    </location>
</feature>
<name>A0ABR2GUX0_9EUKA</name>
<organism evidence="2 3">
    <name type="scientific">Tritrichomonas musculus</name>
    <dbReference type="NCBI Taxonomy" id="1915356"/>
    <lineage>
        <taxon>Eukaryota</taxon>
        <taxon>Metamonada</taxon>
        <taxon>Parabasalia</taxon>
        <taxon>Tritrichomonadida</taxon>
        <taxon>Tritrichomonadidae</taxon>
        <taxon>Tritrichomonas</taxon>
    </lineage>
</organism>
<dbReference type="InterPro" id="IPR036910">
    <property type="entry name" value="HMG_box_dom_sf"/>
</dbReference>
<feature type="compositionally biased region" description="Basic and acidic residues" evidence="1">
    <location>
        <begin position="112"/>
        <end position="121"/>
    </location>
</feature>
<dbReference type="Gene3D" id="1.10.30.10">
    <property type="entry name" value="High mobility group box domain"/>
    <property type="match status" value="1"/>
</dbReference>
<dbReference type="CDD" id="cd00084">
    <property type="entry name" value="HMG-box_SF"/>
    <property type="match status" value="1"/>
</dbReference>
<comment type="caution">
    <text evidence="2">The sequence shown here is derived from an EMBL/GenBank/DDBJ whole genome shotgun (WGS) entry which is preliminary data.</text>
</comment>
<evidence type="ECO:0008006" key="4">
    <source>
        <dbReference type="Google" id="ProtNLM"/>
    </source>
</evidence>
<keyword evidence="3" id="KW-1185">Reference proteome</keyword>
<evidence type="ECO:0000313" key="2">
    <source>
        <dbReference type="EMBL" id="KAK8837734.1"/>
    </source>
</evidence>
<dbReference type="Proteomes" id="UP001470230">
    <property type="component" value="Unassembled WGS sequence"/>
</dbReference>
<reference evidence="2 3" key="1">
    <citation type="submission" date="2024-04" db="EMBL/GenBank/DDBJ databases">
        <title>Tritrichomonas musculus Genome.</title>
        <authorList>
            <person name="Alves-Ferreira E."/>
            <person name="Grigg M."/>
            <person name="Lorenzi H."/>
            <person name="Galac M."/>
        </authorList>
    </citation>
    <scope>NUCLEOTIDE SEQUENCE [LARGE SCALE GENOMIC DNA]</scope>
    <source>
        <strain evidence="2 3">EAF2021</strain>
    </source>
</reference>
<feature type="compositionally biased region" description="Basic residues" evidence="1">
    <location>
        <begin position="135"/>
        <end position="147"/>
    </location>
</feature>
<evidence type="ECO:0000256" key="1">
    <source>
        <dbReference type="SAM" id="MobiDB-lite"/>
    </source>
</evidence>